<evidence type="ECO:0000313" key="4">
    <source>
        <dbReference type="EMBL" id="EOH97003.1"/>
    </source>
</evidence>
<accession>R2QP59</accession>
<sequence length="276" mass="29545">MKKLVMLSLVSTAILGTIGTTSAMAEELVGNTTGDIEFVENDGDIDYDKDVTDPGDGGEDQGDGTDIIPPEGGDATTGPLRFNYVPAIHFGQNRLATKTQNYYALFDTITKKTDGSTEEKPTFFEVVDLRGGTKGWKVSVKNDRIFTSEGKSIKATLSFTDMTIQSNSNIVDDVKFPTVPEQSVETVIGNDAGSSVVLTQADSAKEQGYGSWSVRMGDTLKRTTGQGKDGTAETGDVDVTKKDRNLGVKLSVDGGQVLEIGKNYSTDLVWTLESAL</sequence>
<dbReference type="Proteomes" id="UP000014157">
    <property type="component" value="Unassembled WGS sequence"/>
</dbReference>
<reference evidence="5 7" key="2">
    <citation type="submission" date="2013-03" db="EMBL/GenBank/DDBJ databases">
        <title>The Genome Sequence of Enterococcus moraviensis BAA-383 (PacBio/Illumina hybrid assembly).</title>
        <authorList>
            <consortium name="The Broad Institute Genomics Platform"/>
            <consortium name="The Broad Institute Genome Sequencing Center for Infectious Disease"/>
            <person name="Earl A."/>
            <person name="Russ C."/>
            <person name="Gilmore M."/>
            <person name="Surin D."/>
            <person name="Walker B."/>
            <person name="Young S."/>
            <person name="Zeng Q."/>
            <person name="Gargeya S."/>
            <person name="Fitzgerald M."/>
            <person name="Haas B."/>
            <person name="Abouelleil A."/>
            <person name="Allen A.W."/>
            <person name="Alvarado L."/>
            <person name="Arachchi H.M."/>
            <person name="Berlin A.M."/>
            <person name="Chapman S.B."/>
            <person name="Gainer-Dewar J."/>
            <person name="Goldberg J."/>
            <person name="Griggs A."/>
            <person name="Gujja S."/>
            <person name="Hansen M."/>
            <person name="Howarth C."/>
            <person name="Imamovic A."/>
            <person name="Ireland A."/>
            <person name="Larimer J."/>
            <person name="McCowan C."/>
            <person name="Murphy C."/>
            <person name="Pearson M."/>
            <person name="Poon T.W."/>
            <person name="Priest M."/>
            <person name="Roberts A."/>
            <person name="Saif S."/>
            <person name="Shea T."/>
            <person name="Sisk P."/>
            <person name="Sykes S."/>
            <person name="Wortman J."/>
            <person name="Nusbaum C."/>
            <person name="Birren B."/>
        </authorList>
    </citation>
    <scope>NUCLEOTIDE SEQUENCE [LARGE SCALE GENOMIC DNA]</scope>
    <source>
        <strain evidence="5 7">ATCC BAA-383</strain>
    </source>
</reference>
<dbReference type="OrthoDB" id="2157647at2"/>
<dbReference type="Pfam" id="PF13731">
    <property type="entry name" value="WxL"/>
    <property type="match status" value="1"/>
</dbReference>
<dbReference type="EMBL" id="AJAS01000022">
    <property type="protein sequence ID" value="EOH97003.1"/>
    <property type="molecule type" value="Genomic_DNA"/>
</dbReference>
<dbReference type="InterPro" id="IPR027994">
    <property type="entry name" value="WxL_dom"/>
</dbReference>
<dbReference type="RefSeq" id="WP_010766068.1">
    <property type="nucleotide sequence ID" value="NZ_ASWB01000003.1"/>
</dbReference>
<dbReference type="Proteomes" id="UP000013781">
    <property type="component" value="Unassembled WGS sequence"/>
</dbReference>
<feature type="signal peptide" evidence="2">
    <location>
        <begin position="1"/>
        <end position="25"/>
    </location>
</feature>
<comment type="caution">
    <text evidence="4">The sequence shown here is derived from an EMBL/GenBank/DDBJ whole genome shotgun (WGS) entry which is preliminary data.</text>
</comment>
<dbReference type="PATRIC" id="fig|1158609.3.peg.2662"/>
<evidence type="ECO:0000259" key="3">
    <source>
        <dbReference type="Pfam" id="PF13731"/>
    </source>
</evidence>
<dbReference type="STRING" id="155617.RV09_GL001683"/>
<dbReference type="AlphaFoldDB" id="R2QP59"/>
<dbReference type="EMBL" id="ASWB01000003">
    <property type="protein sequence ID" value="EOT65793.1"/>
    <property type="molecule type" value="Genomic_DNA"/>
</dbReference>
<proteinExistence type="predicted"/>
<dbReference type="HOGENOM" id="CLU_067278_1_1_9"/>
<organism evidence="4 6">
    <name type="scientific">Enterococcus moraviensis ATCC BAA-383</name>
    <dbReference type="NCBI Taxonomy" id="1158609"/>
    <lineage>
        <taxon>Bacteria</taxon>
        <taxon>Bacillati</taxon>
        <taxon>Bacillota</taxon>
        <taxon>Bacilli</taxon>
        <taxon>Lactobacillales</taxon>
        <taxon>Enterococcaceae</taxon>
        <taxon>Enterococcus</taxon>
    </lineage>
</organism>
<evidence type="ECO:0000256" key="1">
    <source>
        <dbReference type="SAM" id="MobiDB-lite"/>
    </source>
</evidence>
<keyword evidence="7" id="KW-1185">Reference proteome</keyword>
<reference evidence="4 6" key="1">
    <citation type="submission" date="2013-02" db="EMBL/GenBank/DDBJ databases">
        <title>The Genome Sequence of Enterococcus moraviensis BAA-383.</title>
        <authorList>
            <consortium name="The Broad Institute Genome Sequencing Platform"/>
            <consortium name="The Broad Institute Genome Sequencing Center for Infectious Disease"/>
            <person name="Earl A.M."/>
            <person name="Gilmore M.S."/>
            <person name="Lebreton F."/>
            <person name="Walker B."/>
            <person name="Young S.K."/>
            <person name="Zeng Q."/>
            <person name="Gargeya S."/>
            <person name="Fitzgerald M."/>
            <person name="Haas B."/>
            <person name="Abouelleil A."/>
            <person name="Alvarado L."/>
            <person name="Arachchi H.M."/>
            <person name="Berlin A.M."/>
            <person name="Chapman S.B."/>
            <person name="Dewar J."/>
            <person name="Goldberg J."/>
            <person name="Griggs A."/>
            <person name="Gujja S."/>
            <person name="Hansen M."/>
            <person name="Howarth C."/>
            <person name="Imamovic A."/>
            <person name="Larimer J."/>
            <person name="McCowan C."/>
            <person name="Murphy C."/>
            <person name="Neiman D."/>
            <person name="Pearson M."/>
            <person name="Priest M."/>
            <person name="Roberts A."/>
            <person name="Saif S."/>
            <person name="Shea T."/>
            <person name="Sisk P."/>
            <person name="Sykes S."/>
            <person name="Wortman J."/>
            <person name="Nusbaum C."/>
            <person name="Birren B."/>
        </authorList>
    </citation>
    <scope>NUCLEOTIDE SEQUENCE [LARGE SCALE GENOMIC DNA]</scope>
    <source>
        <strain evidence="4 6">ATCC BAA-383</strain>
    </source>
</reference>
<evidence type="ECO:0000313" key="7">
    <source>
        <dbReference type="Proteomes" id="UP000014157"/>
    </source>
</evidence>
<feature type="domain" description="WxL" evidence="3">
    <location>
        <begin position="30"/>
        <end position="274"/>
    </location>
</feature>
<evidence type="ECO:0000256" key="2">
    <source>
        <dbReference type="SAM" id="SignalP"/>
    </source>
</evidence>
<feature type="region of interest" description="Disordered" evidence="1">
    <location>
        <begin position="39"/>
        <end position="76"/>
    </location>
</feature>
<evidence type="ECO:0000313" key="6">
    <source>
        <dbReference type="Proteomes" id="UP000013781"/>
    </source>
</evidence>
<name>R2QP59_9ENTE</name>
<gene>
    <name evidence="5" type="ORF">I586_02062</name>
    <name evidence="4" type="ORF">UAY_02735</name>
</gene>
<protein>
    <recommendedName>
        <fullName evidence="3">WxL domain-containing protein</fullName>
    </recommendedName>
</protein>
<feature type="chain" id="PRO_5004354780" description="WxL domain-containing protein" evidence="2">
    <location>
        <begin position="26"/>
        <end position="276"/>
    </location>
</feature>
<keyword evidence="2" id="KW-0732">Signal</keyword>
<evidence type="ECO:0000313" key="5">
    <source>
        <dbReference type="EMBL" id="EOT65793.1"/>
    </source>
</evidence>